<protein>
    <recommendedName>
        <fullName evidence="2">histidine kinase</fullName>
        <ecNumber evidence="2">2.7.13.3</ecNumber>
    </recommendedName>
</protein>
<feature type="domain" description="Histidine kinase" evidence="7">
    <location>
        <begin position="355"/>
        <end position="559"/>
    </location>
</feature>
<dbReference type="InterPro" id="IPR003661">
    <property type="entry name" value="HisK_dim/P_dom"/>
</dbReference>
<dbReference type="Pfam" id="PF13426">
    <property type="entry name" value="PAS_9"/>
    <property type="match status" value="2"/>
</dbReference>
<dbReference type="InterPro" id="IPR005467">
    <property type="entry name" value="His_kinase_dom"/>
</dbReference>
<evidence type="ECO:0000256" key="1">
    <source>
        <dbReference type="ARBA" id="ARBA00000085"/>
    </source>
</evidence>
<evidence type="ECO:0000256" key="2">
    <source>
        <dbReference type="ARBA" id="ARBA00012438"/>
    </source>
</evidence>
<dbReference type="PRINTS" id="PR00344">
    <property type="entry name" value="BCTRLSENSOR"/>
</dbReference>
<gene>
    <name evidence="10" type="ORF">SCFA_1860006</name>
</gene>
<dbReference type="SUPFAM" id="SSF47384">
    <property type="entry name" value="Homodimeric domain of signal transducing histidine kinase"/>
    <property type="match status" value="1"/>
</dbReference>
<dbReference type="GO" id="GO:0000155">
    <property type="term" value="F:phosphorelay sensor kinase activity"/>
    <property type="evidence" value="ECO:0007669"/>
    <property type="project" value="InterPro"/>
</dbReference>
<dbReference type="CDD" id="cd00082">
    <property type="entry name" value="HisKA"/>
    <property type="match status" value="1"/>
</dbReference>
<dbReference type="SMART" id="SM00086">
    <property type="entry name" value="PAC"/>
    <property type="match status" value="2"/>
</dbReference>
<feature type="domain" description="PAC" evidence="9">
    <location>
        <begin position="292"/>
        <end position="342"/>
    </location>
</feature>
<organism evidence="10">
    <name type="scientific">anaerobic digester metagenome</name>
    <dbReference type="NCBI Taxonomy" id="1263854"/>
    <lineage>
        <taxon>unclassified sequences</taxon>
        <taxon>metagenomes</taxon>
        <taxon>ecological metagenomes</taxon>
    </lineage>
</organism>
<keyword evidence="6" id="KW-0175">Coiled coil</keyword>
<dbReference type="InterPro" id="IPR004358">
    <property type="entry name" value="Sig_transdc_His_kin-like_C"/>
</dbReference>
<dbReference type="InterPro" id="IPR003594">
    <property type="entry name" value="HATPase_dom"/>
</dbReference>
<feature type="domain" description="PAC" evidence="9">
    <location>
        <begin position="126"/>
        <end position="178"/>
    </location>
</feature>
<dbReference type="SMART" id="SM00388">
    <property type="entry name" value="HisKA"/>
    <property type="match status" value="1"/>
</dbReference>
<evidence type="ECO:0000256" key="5">
    <source>
        <dbReference type="ARBA" id="ARBA00022777"/>
    </source>
</evidence>
<dbReference type="NCBIfam" id="TIGR00229">
    <property type="entry name" value="sensory_box"/>
    <property type="match status" value="2"/>
</dbReference>
<dbReference type="EC" id="2.7.13.3" evidence="2"/>
<evidence type="ECO:0000259" key="9">
    <source>
        <dbReference type="PROSITE" id="PS50113"/>
    </source>
</evidence>
<dbReference type="PROSITE" id="PS50113">
    <property type="entry name" value="PAC"/>
    <property type="match status" value="2"/>
</dbReference>
<evidence type="ECO:0000256" key="3">
    <source>
        <dbReference type="ARBA" id="ARBA00022553"/>
    </source>
</evidence>
<reference evidence="10" key="1">
    <citation type="submission" date="2019-03" db="EMBL/GenBank/DDBJ databases">
        <authorList>
            <person name="Hao L."/>
        </authorList>
    </citation>
    <scope>NUCLEOTIDE SEQUENCE</scope>
</reference>
<dbReference type="CDD" id="cd00130">
    <property type="entry name" value="PAS"/>
    <property type="match status" value="2"/>
</dbReference>
<dbReference type="Gene3D" id="3.30.450.20">
    <property type="entry name" value="PAS domain"/>
    <property type="match status" value="2"/>
</dbReference>
<accession>A0A485M1T2</accession>
<dbReference type="PANTHER" id="PTHR43304">
    <property type="entry name" value="PHYTOCHROME-LIKE PROTEIN CPH1"/>
    <property type="match status" value="1"/>
</dbReference>
<evidence type="ECO:0000256" key="6">
    <source>
        <dbReference type="SAM" id="Coils"/>
    </source>
</evidence>
<dbReference type="InterPro" id="IPR036890">
    <property type="entry name" value="HATPase_C_sf"/>
</dbReference>
<keyword evidence="5" id="KW-0418">Kinase</keyword>
<dbReference type="SMART" id="SM00091">
    <property type="entry name" value="PAS"/>
    <property type="match status" value="2"/>
</dbReference>
<dbReference type="InterPro" id="IPR052162">
    <property type="entry name" value="Sensor_kinase/Photoreceptor"/>
</dbReference>
<dbReference type="Gene3D" id="3.30.565.10">
    <property type="entry name" value="Histidine kinase-like ATPase, C-terminal domain"/>
    <property type="match status" value="1"/>
</dbReference>
<dbReference type="InterPro" id="IPR000014">
    <property type="entry name" value="PAS"/>
</dbReference>
<dbReference type="SMART" id="SM00387">
    <property type="entry name" value="HATPase_c"/>
    <property type="match status" value="1"/>
</dbReference>
<feature type="coiled-coil region" evidence="6">
    <location>
        <begin position="1"/>
        <end position="28"/>
    </location>
</feature>
<dbReference type="InterPro" id="IPR035965">
    <property type="entry name" value="PAS-like_dom_sf"/>
</dbReference>
<dbReference type="PROSITE" id="PS50112">
    <property type="entry name" value="PAS"/>
    <property type="match status" value="2"/>
</dbReference>
<evidence type="ECO:0000313" key="10">
    <source>
        <dbReference type="EMBL" id="VFU12709.1"/>
    </source>
</evidence>
<evidence type="ECO:0000259" key="8">
    <source>
        <dbReference type="PROSITE" id="PS50112"/>
    </source>
</evidence>
<dbReference type="Pfam" id="PF02518">
    <property type="entry name" value="HATPase_c"/>
    <property type="match status" value="1"/>
</dbReference>
<dbReference type="InterPro" id="IPR001610">
    <property type="entry name" value="PAC"/>
</dbReference>
<dbReference type="SUPFAM" id="SSF55874">
    <property type="entry name" value="ATPase domain of HSP90 chaperone/DNA topoisomerase II/histidine kinase"/>
    <property type="match status" value="1"/>
</dbReference>
<feature type="domain" description="PAS" evidence="8">
    <location>
        <begin position="218"/>
        <end position="294"/>
    </location>
</feature>
<dbReference type="PANTHER" id="PTHR43304:SF1">
    <property type="entry name" value="PAC DOMAIN-CONTAINING PROTEIN"/>
    <property type="match status" value="1"/>
</dbReference>
<dbReference type="InterPro" id="IPR000700">
    <property type="entry name" value="PAS-assoc_C"/>
</dbReference>
<feature type="coiled-coil region" evidence="6">
    <location>
        <begin position="169"/>
        <end position="214"/>
    </location>
</feature>
<dbReference type="AlphaFoldDB" id="A0A485M1T2"/>
<evidence type="ECO:0000256" key="4">
    <source>
        <dbReference type="ARBA" id="ARBA00022679"/>
    </source>
</evidence>
<feature type="domain" description="PAS" evidence="8">
    <location>
        <begin position="52"/>
        <end position="93"/>
    </location>
</feature>
<dbReference type="Pfam" id="PF00512">
    <property type="entry name" value="HisKA"/>
    <property type="match status" value="1"/>
</dbReference>
<dbReference type="InterPro" id="IPR036097">
    <property type="entry name" value="HisK_dim/P_sf"/>
</dbReference>
<dbReference type="PROSITE" id="PS50109">
    <property type="entry name" value="HIS_KIN"/>
    <property type="match status" value="1"/>
</dbReference>
<keyword evidence="3" id="KW-0597">Phosphoprotein</keyword>
<evidence type="ECO:0000259" key="7">
    <source>
        <dbReference type="PROSITE" id="PS50109"/>
    </source>
</evidence>
<name>A0A485M1T2_9ZZZZ</name>
<dbReference type="SUPFAM" id="SSF55785">
    <property type="entry name" value="PYP-like sensor domain (PAS domain)"/>
    <property type="match status" value="2"/>
</dbReference>
<sequence length="559" mass="64829">MRDEDKTKEQLISELNQLRRQVKELNIREKLRQKAHNSVQETNRQKKVTATATERYRDIFENSIVGIFQTTPEGQCITINNACAKIFGYSSAEEMISSVQNIGKQLYANNDERIRCINKLLESGSCAFEIPAYRKDGSKIWVYYNVRLVRDDKGKVLYFEGMIVDITRRKQVEEELKQYRRSLEEMVKRRTDKLLKANRRLRREILERRKAEKALRLSEEWFAKVFHATPNPMAVTSLKDGTIIDVNNAFVMLHEYRREEIIGKKMYDLYVWVDHEERDSILNLIKEKGALYNQEVTFRKKSGELRTALYSADIINMNGIECVFGMMNDITERKKFMIEMARLERLKLIGEIAAGIGHEIRNPMTTVRGFLQILRTKPECVNYYDYYTLMIEELDRMNSIISEFLSLAQNRILEKKQNNINSIMEAILPLIQSDATNNDITVVFSPETVPDMLLDEKEIRQLILNLVRNGLEAMQPGGTLTLRTFKENGDIVFSVKDQGKGIEPKVLEKIGTPFFTTKDNGTGLGLALCYSIATRHNAKIEIDTNDRGTTFFVKFKQET</sequence>
<keyword evidence="4" id="KW-0808">Transferase</keyword>
<comment type="catalytic activity">
    <reaction evidence="1">
        <text>ATP + protein L-histidine = ADP + protein N-phospho-L-histidine.</text>
        <dbReference type="EC" id="2.7.13.3"/>
    </reaction>
</comment>
<dbReference type="Gene3D" id="1.10.287.130">
    <property type="match status" value="1"/>
</dbReference>
<dbReference type="EMBL" id="CAADRN010000097">
    <property type="protein sequence ID" value="VFU12709.1"/>
    <property type="molecule type" value="Genomic_DNA"/>
</dbReference>
<proteinExistence type="predicted"/>